<dbReference type="Proteomes" id="UP001217089">
    <property type="component" value="Unassembled WGS sequence"/>
</dbReference>
<evidence type="ECO:0000313" key="8">
    <source>
        <dbReference type="Proteomes" id="UP001217089"/>
    </source>
</evidence>
<feature type="transmembrane region" description="Helical" evidence="5">
    <location>
        <begin position="69"/>
        <end position="90"/>
    </location>
</feature>
<keyword evidence="3 5" id="KW-1133">Transmembrane helix</keyword>
<evidence type="ECO:0000256" key="1">
    <source>
        <dbReference type="ARBA" id="ARBA00004141"/>
    </source>
</evidence>
<dbReference type="SUPFAM" id="SSF103473">
    <property type="entry name" value="MFS general substrate transporter"/>
    <property type="match status" value="1"/>
</dbReference>
<accession>A0ABQ9F2X9</accession>
<dbReference type="PANTHER" id="PTHR11662:SF399">
    <property type="entry name" value="FI19708P1-RELATED"/>
    <property type="match status" value="1"/>
</dbReference>
<dbReference type="PANTHER" id="PTHR11662">
    <property type="entry name" value="SOLUTE CARRIER FAMILY 17"/>
    <property type="match status" value="1"/>
</dbReference>
<evidence type="ECO:0000256" key="4">
    <source>
        <dbReference type="ARBA" id="ARBA00023136"/>
    </source>
</evidence>
<dbReference type="Gene3D" id="1.20.1250.20">
    <property type="entry name" value="MFS general substrate transporter like domains"/>
    <property type="match status" value="1"/>
</dbReference>
<comment type="caution">
    <text evidence="7">The sequence shown here is derived from an EMBL/GenBank/DDBJ whole genome shotgun (WGS) entry which is preliminary data.</text>
</comment>
<feature type="chain" id="PRO_5045201008" evidence="6">
    <location>
        <begin position="21"/>
        <end position="284"/>
    </location>
</feature>
<keyword evidence="6" id="KW-0732">Signal</keyword>
<proteinExistence type="predicted"/>
<feature type="transmembrane region" description="Helical" evidence="5">
    <location>
        <begin position="234"/>
        <end position="255"/>
    </location>
</feature>
<feature type="transmembrane region" description="Helical" evidence="5">
    <location>
        <begin position="202"/>
        <end position="222"/>
    </location>
</feature>
<evidence type="ECO:0000256" key="2">
    <source>
        <dbReference type="ARBA" id="ARBA00022692"/>
    </source>
</evidence>
<evidence type="ECO:0000313" key="7">
    <source>
        <dbReference type="EMBL" id="KAJ8310556.1"/>
    </source>
</evidence>
<keyword evidence="8" id="KW-1185">Reference proteome</keyword>
<name>A0ABQ9F2X9_TEGGR</name>
<comment type="subcellular location">
    <subcellularLocation>
        <location evidence="1">Membrane</location>
        <topology evidence="1">Multi-pass membrane protein</topology>
    </subcellularLocation>
</comment>
<dbReference type="Pfam" id="PF07690">
    <property type="entry name" value="MFS_1"/>
    <property type="match status" value="1"/>
</dbReference>
<feature type="transmembrane region" description="Helical" evidence="5">
    <location>
        <begin position="143"/>
        <end position="162"/>
    </location>
</feature>
<organism evidence="7 8">
    <name type="scientific">Tegillarca granosa</name>
    <name type="common">Malaysian cockle</name>
    <name type="synonym">Anadara granosa</name>
    <dbReference type="NCBI Taxonomy" id="220873"/>
    <lineage>
        <taxon>Eukaryota</taxon>
        <taxon>Metazoa</taxon>
        <taxon>Spiralia</taxon>
        <taxon>Lophotrochozoa</taxon>
        <taxon>Mollusca</taxon>
        <taxon>Bivalvia</taxon>
        <taxon>Autobranchia</taxon>
        <taxon>Pteriomorphia</taxon>
        <taxon>Arcoida</taxon>
        <taxon>Arcoidea</taxon>
        <taxon>Arcidae</taxon>
        <taxon>Tegillarca</taxon>
    </lineage>
</organism>
<feature type="transmembrane region" description="Helical" evidence="5">
    <location>
        <begin position="102"/>
        <end position="123"/>
    </location>
</feature>
<reference evidence="7 8" key="1">
    <citation type="submission" date="2022-12" db="EMBL/GenBank/DDBJ databases">
        <title>Chromosome-level genome of Tegillarca granosa.</title>
        <authorList>
            <person name="Kim J."/>
        </authorList>
    </citation>
    <scope>NUCLEOTIDE SEQUENCE [LARGE SCALE GENOMIC DNA]</scope>
    <source>
        <strain evidence="7">Teg-2019</strain>
        <tissue evidence="7">Adductor muscle</tissue>
    </source>
</reference>
<dbReference type="InterPro" id="IPR011701">
    <property type="entry name" value="MFS"/>
</dbReference>
<evidence type="ECO:0000256" key="6">
    <source>
        <dbReference type="SAM" id="SignalP"/>
    </source>
</evidence>
<keyword evidence="2 5" id="KW-0812">Transmembrane</keyword>
<gene>
    <name evidence="7" type="ORF">KUTeg_012421</name>
</gene>
<feature type="signal peptide" evidence="6">
    <location>
        <begin position="1"/>
        <end position="20"/>
    </location>
</feature>
<evidence type="ECO:0000256" key="3">
    <source>
        <dbReference type="ARBA" id="ARBA00022989"/>
    </source>
</evidence>
<dbReference type="EMBL" id="JARBDR010000640">
    <property type="protein sequence ID" value="KAJ8310556.1"/>
    <property type="molecule type" value="Genomic_DNA"/>
</dbReference>
<dbReference type="InterPro" id="IPR036259">
    <property type="entry name" value="MFS_trans_sf"/>
</dbReference>
<sequence>MLNVKTGLSLVWCLFWFAFASDTPEQSKWISKQEKEYISQTKQITKYTEKIKTNTHVIPWRSLFTSLPVYAIMVANICSDWAYLLMATYVPTYLNDVFGFDFEYNGFISAISSLPHAAAMLFSGRLSDFILNRYLSRTKTRKLFNTTGMIVPAVLLLTLGYIDCSKPTLAVVILTAGMAIRGFRFSGYLVNSLDITPNFGGVVFSVTNSISSISAYVALMITSSITTNLSRQEWQIVFIITSAIEMFGSLFYLMFASTDVQSWNSTNKDEDKVSELTSDIVTHM</sequence>
<dbReference type="InterPro" id="IPR050382">
    <property type="entry name" value="MFS_Na/Anion_cotransporter"/>
</dbReference>
<protein>
    <submittedName>
        <fullName evidence="7">Uncharacterized protein</fullName>
    </submittedName>
</protein>
<evidence type="ECO:0000256" key="5">
    <source>
        <dbReference type="SAM" id="Phobius"/>
    </source>
</evidence>
<keyword evidence="4 5" id="KW-0472">Membrane</keyword>